<evidence type="ECO:0000256" key="7">
    <source>
        <dbReference type="ARBA" id="ARBA00023004"/>
    </source>
</evidence>
<dbReference type="GO" id="GO:0006269">
    <property type="term" value="P:DNA replication, synthesis of primer"/>
    <property type="evidence" value="ECO:0007669"/>
    <property type="project" value="UniProtKB-KW"/>
</dbReference>
<dbReference type="PANTHER" id="PTHR10537">
    <property type="entry name" value="DNA PRIMASE LARGE SUBUNIT"/>
    <property type="match status" value="1"/>
</dbReference>
<dbReference type="PANTHER" id="PTHR10537:SF3">
    <property type="entry name" value="DNA PRIMASE LARGE SUBUNIT"/>
    <property type="match status" value="1"/>
</dbReference>
<dbReference type="OrthoDB" id="421393at2759"/>
<comment type="cofactor">
    <cofactor evidence="10">
        <name>[4Fe-4S] cluster</name>
        <dbReference type="ChEBI" id="CHEBI:49883"/>
    </cofactor>
    <text evidence="10">Binds 1 [4Fe-4S] cluster.</text>
</comment>
<dbReference type="InterPro" id="IPR016558">
    <property type="entry name" value="DNA_primase_lsu_euk"/>
</dbReference>
<evidence type="ECO:0000256" key="2">
    <source>
        <dbReference type="ARBA" id="ARBA00019038"/>
    </source>
</evidence>
<keyword evidence="4 10" id="KW-0639">Primosome</keyword>
<keyword evidence="6 10" id="KW-0479">Metal-binding</keyword>
<dbReference type="FunFam" id="1.20.930.80:FF:000001">
    <property type="entry name" value="DNA primase large subunit"/>
    <property type="match status" value="1"/>
</dbReference>
<evidence type="ECO:0000256" key="6">
    <source>
        <dbReference type="ARBA" id="ARBA00022723"/>
    </source>
</evidence>
<dbReference type="OMA" id="RINYKPW"/>
<comment type="similarity">
    <text evidence="1 10">Belongs to the eukaryotic-type primase large subunit family.</text>
</comment>
<keyword evidence="7 10" id="KW-0408">Iron</keyword>
<organism evidence="12 13">
    <name type="scientific">Hyalella azteca</name>
    <name type="common">Amphipod</name>
    <dbReference type="NCBI Taxonomy" id="294128"/>
    <lineage>
        <taxon>Eukaryota</taxon>
        <taxon>Metazoa</taxon>
        <taxon>Ecdysozoa</taxon>
        <taxon>Arthropoda</taxon>
        <taxon>Crustacea</taxon>
        <taxon>Multicrustacea</taxon>
        <taxon>Malacostraca</taxon>
        <taxon>Eumalacostraca</taxon>
        <taxon>Peracarida</taxon>
        <taxon>Amphipoda</taxon>
        <taxon>Senticaudata</taxon>
        <taxon>Talitrida</taxon>
        <taxon>Talitroidea</taxon>
        <taxon>Hyalellidae</taxon>
        <taxon>Hyalella</taxon>
    </lineage>
</organism>
<evidence type="ECO:0000256" key="3">
    <source>
        <dbReference type="ARBA" id="ARBA00022485"/>
    </source>
</evidence>
<dbReference type="InterPro" id="IPR007238">
    <property type="entry name" value="DNA_primase_lsu_euk/arc"/>
</dbReference>
<keyword evidence="3 10" id="KW-0004">4Fe-4S</keyword>
<keyword evidence="9 10" id="KW-0238">DNA-binding</keyword>
<evidence type="ECO:0000259" key="11">
    <source>
        <dbReference type="Pfam" id="PF04104"/>
    </source>
</evidence>
<name>A0A8B7NS51_HYAAZ</name>
<keyword evidence="5 10" id="KW-0235">DNA replication</keyword>
<evidence type="ECO:0000256" key="8">
    <source>
        <dbReference type="ARBA" id="ARBA00023014"/>
    </source>
</evidence>
<dbReference type="PIRSF" id="PIRSF009449">
    <property type="entry name" value="DNA_primase_large_subunit"/>
    <property type="match status" value="1"/>
</dbReference>
<accession>A0A8B7NS51</accession>
<dbReference type="GO" id="GO:0005658">
    <property type="term" value="C:alpha DNA polymerase:primase complex"/>
    <property type="evidence" value="ECO:0007669"/>
    <property type="project" value="TreeGrafter"/>
</dbReference>
<dbReference type="Pfam" id="PF26466">
    <property type="entry name" value="DNA_primase_lrg_N"/>
    <property type="match status" value="1"/>
</dbReference>
<sequence>MEFGAGLTRVRSKPGTTIANKSYSSSIQMYYQPPVGNISLAEFDSMAIERLKVLRTIERLNLNGPIRGSEEWVTKIYEDFHKNKNFVVSSERISETKAAEVEEARRRDHISHFVLRLAYCRTEELRRWFVAQEVDLFRARFLHTSNSKHEMTSFIKENNLYFAAISNEELVSERENLIAGTAKIMSGDQLEGRTFYKVPFTDALDLVRTRRVYLRRGHAYVPDTELVTLIAGVYRAHLSRALAQTCRALPQLEDDERLVKLLQDFDSRHTGADFSSKPNNSATITPAMLDTLSNKSFPLCMRKLHDTLNSTHHLKHGGRMQYGLFLKAAGLSLQDALHFWRSHFIKNMDADKFDKQYAYSIRHNYGKEGKRTDYSPYSCIKIISGNVGPGDAHGCPFKVTDIPVLRQRLNAYGVSSAVAAEIAELAGKGHYQIACQKYFEATHNTALDVGINHPNQYLEESRKIAALAPEARSNLPKSKAEVKGKRVVQASQQDASVTIPPKSCADEKLQDEFDDMDVDFDLLDAAVEQHQL</sequence>
<keyword evidence="12" id="KW-1185">Reference proteome</keyword>
<dbReference type="Pfam" id="PF04104">
    <property type="entry name" value="DNA_primase_lrg"/>
    <property type="match status" value="1"/>
</dbReference>
<dbReference type="GO" id="GO:0046872">
    <property type="term" value="F:metal ion binding"/>
    <property type="evidence" value="ECO:0007669"/>
    <property type="project" value="UniProtKB-UniRule"/>
</dbReference>
<comment type="function">
    <text evidence="10">DNA primase is the polymerase that synthesizes small RNA primers for the Okazaki fragments made during discontinuous DNA replication.</text>
</comment>
<evidence type="ECO:0000256" key="9">
    <source>
        <dbReference type="ARBA" id="ARBA00023125"/>
    </source>
</evidence>
<dbReference type="GO" id="GO:0006270">
    <property type="term" value="P:DNA replication initiation"/>
    <property type="evidence" value="ECO:0007669"/>
    <property type="project" value="TreeGrafter"/>
</dbReference>
<dbReference type="Gene3D" id="1.20.930.80">
    <property type="match status" value="1"/>
</dbReference>
<dbReference type="KEGG" id="hazt:108673238"/>
<dbReference type="Proteomes" id="UP000694843">
    <property type="component" value="Unplaced"/>
</dbReference>
<keyword evidence="8 10" id="KW-0411">Iron-sulfur</keyword>
<evidence type="ECO:0000256" key="4">
    <source>
        <dbReference type="ARBA" id="ARBA00022515"/>
    </source>
</evidence>
<reference evidence="13" key="1">
    <citation type="submission" date="2025-08" db="UniProtKB">
        <authorList>
            <consortium name="RefSeq"/>
        </authorList>
    </citation>
    <scope>IDENTIFICATION</scope>
    <source>
        <tissue evidence="13">Whole organism</tissue>
    </source>
</reference>
<evidence type="ECO:0000256" key="1">
    <source>
        <dbReference type="ARBA" id="ARBA00010564"/>
    </source>
</evidence>
<dbReference type="GO" id="GO:0003677">
    <property type="term" value="F:DNA binding"/>
    <property type="evidence" value="ECO:0007669"/>
    <property type="project" value="UniProtKB-UniRule"/>
</dbReference>
<evidence type="ECO:0000256" key="5">
    <source>
        <dbReference type="ARBA" id="ARBA00022705"/>
    </source>
</evidence>
<dbReference type="GeneID" id="108673238"/>
<evidence type="ECO:0000313" key="12">
    <source>
        <dbReference type="Proteomes" id="UP000694843"/>
    </source>
</evidence>
<dbReference type="AlphaFoldDB" id="A0A8B7NS51"/>
<dbReference type="CDD" id="cd07322">
    <property type="entry name" value="PriL_PriS_Eukaryotic"/>
    <property type="match status" value="1"/>
</dbReference>
<evidence type="ECO:0000256" key="10">
    <source>
        <dbReference type="PIRNR" id="PIRNR009449"/>
    </source>
</evidence>
<dbReference type="GO" id="GO:0051539">
    <property type="term" value="F:4 iron, 4 sulfur cluster binding"/>
    <property type="evidence" value="ECO:0007669"/>
    <property type="project" value="UniProtKB-UniRule"/>
</dbReference>
<dbReference type="InterPro" id="IPR058560">
    <property type="entry name" value="DNA_primase_C"/>
</dbReference>
<dbReference type="RefSeq" id="XP_018016520.1">
    <property type="nucleotide sequence ID" value="XM_018161031.2"/>
</dbReference>
<gene>
    <name evidence="13" type="primary">LOC108673238</name>
</gene>
<feature type="domain" description="DNA primase large subunit C-terminal" evidence="11">
    <location>
        <begin position="290"/>
        <end position="457"/>
    </location>
</feature>
<evidence type="ECO:0000313" key="13">
    <source>
        <dbReference type="RefSeq" id="XP_018016520.1"/>
    </source>
</evidence>
<protein>
    <recommendedName>
        <fullName evidence="2 10">DNA primase large subunit</fullName>
    </recommendedName>
</protein>
<proteinExistence type="inferred from homology"/>